<feature type="compositionally biased region" description="Basic and acidic residues" evidence="1">
    <location>
        <begin position="66"/>
        <end position="90"/>
    </location>
</feature>
<dbReference type="EnsemblPlants" id="Kaladp0039s0198.1.v1.1">
    <property type="protein sequence ID" value="Kaladp0039s0198.1.v1.1.CDS.1"/>
    <property type="gene ID" value="Kaladp0039s0198.v1.1"/>
</dbReference>
<keyword evidence="3" id="KW-1185">Reference proteome</keyword>
<feature type="region of interest" description="Disordered" evidence="1">
    <location>
        <begin position="1"/>
        <end position="229"/>
    </location>
</feature>
<name>A0A7N0TK47_KALFE</name>
<dbReference type="PANTHER" id="PTHR33871">
    <property type="entry name" value="OS05G0503100 PROTEIN-RELATED"/>
    <property type="match status" value="1"/>
</dbReference>
<evidence type="ECO:0000256" key="1">
    <source>
        <dbReference type="SAM" id="MobiDB-lite"/>
    </source>
</evidence>
<evidence type="ECO:0000313" key="3">
    <source>
        <dbReference type="Proteomes" id="UP000594263"/>
    </source>
</evidence>
<organism evidence="2 3">
    <name type="scientific">Kalanchoe fedtschenkoi</name>
    <name type="common">Lavender scallops</name>
    <name type="synonym">South American air plant</name>
    <dbReference type="NCBI Taxonomy" id="63787"/>
    <lineage>
        <taxon>Eukaryota</taxon>
        <taxon>Viridiplantae</taxon>
        <taxon>Streptophyta</taxon>
        <taxon>Embryophyta</taxon>
        <taxon>Tracheophyta</taxon>
        <taxon>Spermatophyta</taxon>
        <taxon>Magnoliopsida</taxon>
        <taxon>eudicotyledons</taxon>
        <taxon>Gunneridae</taxon>
        <taxon>Pentapetalae</taxon>
        <taxon>Saxifragales</taxon>
        <taxon>Crassulaceae</taxon>
        <taxon>Kalanchoe</taxon>
    </lineage>
</organism>
<dbReference type="AlphaFoldDB" id="A0A7N0TK47"/>
<feature type="compositionally biased region" description="Polar residues" evidence="1">
    <location>
        <begin position="113"/>
        <end position="125"/>
    </location>
</feature>
<dbReference type="Gramene" id="Kaladp0039s0198.1.v1.1">
    <property type="protein sequence ID" value="Kaladp0039s0198.1.v1.1.CDS.1"/>
    <property type="gene ID" value="Kaladp0039s0198.v1.1"/>
</dbReference>
<protein>
    <submittedName>
        <fullName evidence="2">Uncharacterized protein</fullName>
    </submittedName>
</protein>
<proteinExistence type="predicted"/>
<dbReference type="PANTHER" id="PTHR33871:SF1">
    <property type="entry name" value="OS05G0503100 PROTEIN"/>
    <property type="match status" value="1"/>
</dbReference>
<sequence>MGCCLSRDGGGRAVKQPPLAALKPPSPPEKEVETVKEILTQTPTHPTTKPAAETVVHKPDNASCDKASKPGRVVEYETSPERPKSRKLDEAVAEAKSFKSPAADEVSDASECYSYNESRSTTTVTEIRDDEDEGEVNTSQARQRMKTRRPQRNTQTAPFRPPHHPQRTRNAAVSSPKPRRETSQSPARRPNPQPQPRRAGFSESPVRRPMRVNGPRPTRPGPLSPKRVEYGRMEESLENPLVSLECFIFL</sequence>
<evidence type="ECO:0000313" key="2">
    <source>
        <dbReference type="EnsemblPlants" id="Kaladp0039s0198.1.v1.1.CDS.1"/>
    </source>
</evidence>
<dbReference type="Proteomes" id="UP000594263">
    <property type="component" value="Unplaced"/>
</dbReference>
<reference evidence="2" key="1">
    <citation type="submission" date="2021-01" db="UniProtKB">
        <authorList>
            <consortium name="EnsemblPlants"/>
        </authorList>
    </citation>
    <scope>IDENTIFICATION</scope>
</reference>
<accession>A0A7N0TK47</accession>